<dbReference type="GO" id="GO:0016477">
    <property type="term" value="P:cell migration"/>
    <property type="evidence" value="ECO:0007669"/>
    <property type="project" value="TreeGrafter"/>
</dbReference>
<dbReference type="PANTHER" id="PTHR24006">
    <property type="entry name" value="UBIQUITIN CARBOXYL-TERMINAL HYDROLASE"/>
    <property type="match status" value="1"/>
</dbReference>
<keyword evidence="4" id="KW-0597">Phosphoprotein</keyword>
<feature type="region of interest" description="Disordered" evidence="9">
    <location>
        <begin position="1"/>
        <end position="28"/>
    </location>
</feature>
<dbReference type="Pfam" id="PF12030">
    <property type="entry name" value="DUF3517"/>
    <property type="match status" value="1"/>
</dbReference>
<evidence type="ECO:0000256" key="7">
    <source>
        <dbReference type="ARBA" id="ARBA00022801"/>
    </source>
</evidence>
<dbReference type="InterPro" id="IPR028889">
    <property type="entry name" value="USP"/>
</dbReference>
<evidence type="ECO:0000256" key="6">
    <source>
        <dbReference type="ARBA" id="ARBA00022786"/>
    </source>
</evidence>
<dbReference type="InterPro" id="IPR018200">
    <property type="entry name" value="USP_CS"/>
</dbReference>
<evidence type="ECO:0000256" key="2">
    <source>
        <dbReference type="ARBA" id="ARBA00009085"/>
    </source>
</evidence>
<dbReference type="PANTHER" id="PTHR24006:SF925">
    <property type="entry name" value="UBIQUITINYL HYDROLASE 1"/>
    <property type="match status" value="1"/>
</dbReference>
<dbReference type="EC" id="3.4.19.12" evidence="3"/>
<comment type="similarity">
    <text evidence="2">Belongs to the peptidase C19 family.</text>
</comment>
<feature type="compositionally biased region" description="Low complexity" evidence="9">
    <location>
        <begin position="2489"/>
        <end position="2500"/>
    </location>
</feature>
<dbReference type="Pfam" id="PF22900">
    <property type="entry name" value="UCH_UBL1"/>
    <property type="match status" value="1"/>
</dbReference>
<dbReference type="CDD" id="cd02659">
    <property type="entry name" value="peptidase_C19C"/>
    <property type="match status" value="1"/>
</dbReference>
<dbReference type="InterPro" id="IPR050164">
    <property type="entry name" value="Peptidase_C19"/>
</dbReference>
<dbReference type="GO" id="GO:0005634">
    <property type="term" value="C:nucleus"/>
    <property type="evidence" value="ECO:0007669"/>
    <property type="project" value="TreeGrafter"/>
</dbReference>
<dbReference type="GO" id="GO:0005829">
    <property type="term" value="C:cytosol"/>
    <property type="evidence" value="ECO:0007669"/>
    <property type="project" value="TreeGrafter"/>
</dbReference>
<dbReference type="FunFam" id="3.90.70.10:FF:000007">
    <property type="entry name" value="Probable ubiquitin carboxyl-terminal hydrolase FAF-X"/>
    <property type="match status" value="1"/>
</dbReference>
<evidence type="ECO:0000313" key="11">
    <source>
        <dbReference type="EMBL" id="KAJ6633676.1"/>
    </source>
</evidence>
<keyword evidence="7 11" id="KW-0378">Hydrolase</keyword>
<dbReference type="EMBL" id="WJQU01001798">
    <property type="protein sequence ID" value="KAJ6633676.1"/>
    <property type="molecule type" value="Genomic_DNA"/>
</dbReference>
<dbReference type="PROSITE" id="PS50235">
    <property type="entry name" value="USP_3"/>
    <property type="match status" value="1"/>
</dbReference>
<dbReference type="InterPro" id="IPR016024">
    <property type="entry name" value="ARM-type_fold"/>
</dbReference>
<name>A0A9Q0MLS0_9DIPT</name>
<keyword evidence="12" id="KW-1185">Reference proteome</keyword>
<dbReference type="GO" id="GO:0006508">
    <property type="term" value="P:proteolysis"/>
    <property type="evidence" value="ECO:0007669"/>
    <property type="project" value="UniProtKB-KW"/>
</dbReference>
<evidence type="ECO:0000256" key="4">
    <source>
        <dbReference type="ARBA" id="ARBA00022553"/>
    </source>
</evidence>
<comment type="catalytic activity">
    <reaction evidence="1">
        <text>Thiol-dependent hydrolysis of ester, thioester, amide, peptide and isopeptide bonds formed by the C-terminal Gly of ubiquitin (a 76-residue protein attached to proteins as an intracellular targeting signal).</text>
        <dbReference type="EC" id="3.4.19.12"/>
    </reaction>
</comment>
<sequence>MTFENKGRPTEPPENKTNMTNSEADATASTPEELITYFPVAKLRSLVTKISNQRWIVPVLPEQELECLLNYAIELTKAGVDHECEPCMQFYREGLTVSFMKILTDEAVNSWKYNIHYCILNSCGKLLQLCALHMKRDNPFLLDLLCVVLDPENKFNTFNVGRHSDQYTVTGTTTTPHWGTLDENHIFAKSPPEPRHPRGWLCDLINRFGEYGGFDNLLERFNLGVALLKKSDELQSSSTLTLTDDSTKMKTSLTSLGTNSSSSSSTSNYDNKISVQLIHLLLRPFGQCYELLTVPTIEKYFMPIWEVVLGLMDSMSDEELKREAKPEGRSDSINGIVKAARALASRLPNQENLIKDLEMFRLKMVLRLLKVSSFNGKMNALNEINKMISSVSYYQQLDDELEWLTADRMAAWIKDTDVLGICLRDSLHQPQYVEKLEKIIRFLIKERALSLDDLDAIWRAQDGKHETIVKNVHDLLAKLAWDFNAEQLDHLFKCFEGSMSTASKRPRERLLELIRRLAEDDKNGVMATKVLNLFWQLGHSPDISQDVMDQALSAHVKILDYSCSKDKDAQKYQWLDKCVEEVKTGETWVLPALRLIREICCLYEATPNLLPRLQNLNRLQVIERVQTDHSLVILVTNSLITYLERVRRHVSVRQWLKPNDVVLDGRYPHPQQIQERLDFLKFLLKDGQLWLCADQAKLIWECLAVNAVFPSDREECFRWFGKLMGDDPDLDPGINRNFFEENCLTLDPHLITESGIKCFERFFKAVNSKEGKLKEKHRGYILDDENLIGKDYLWNMIVQSAEEISHKAIELLIEVSTALGERLQSKITEFHDNFITECFERLEIYYESIINLNKTITGPSATADPNIRMRENHAQKMCRVIRVLQEYIKECDRMFNGERKRLPLSRAHRGKDLILLIRFNNPGRQIDDMEFATHTNEMVSTLKKNLLKKIKGTSVGNIKVDFFYSNGELIETGDDRCPIGQFTFRDKTILTAKLTIMGAGLSSSPDSSSDSSTGSPPRPCPDVQRPETEWTLPGVIISQKSTNIDFILKIYQLASDIQNGSLRDSCSYLLHLVPADYWTSDQISSMCVPIPFVDNNGQIITPTKESMFLNAKPTRVLYNLEVLHSLLLPAVDPLHAFNFQLNWIKSRIWHFILELLTKKDFLPDADMHVKRAIYQNILRLVKIFLYIVGCVLSKVGDEPTNSSNWDNGRSQIEILKSTLTSVLGSSEATVRAIAKKLAESLATEMLSAEPEGDACRILFGTALAWNCPDFSTIKSIVQLAWASGSGCLNKINSCNDFSNVKAKPELADQSLCKEALEVLTISLVLNPEANESLCQYNIWPKFITSIVLMNPMRQIRQHAGEQLYLICTFCAGGHRQFDFVIKLLVESLQTLVPNHASTCADFFQLLCRNLNYGCLYNWPLAINDQLLGQEIAWLRSVKDAVKSTGESQIHEDLLEGHLSLTKELMFYLAPELKSQLTELIVEIVDDFLFPASRQYLHLRRTGTLLNNNGPPQVCRTPHTIAAACELLAALCQGSVPNMKLIVNILVDMFCTDTEPLREWEYLPPILPRPYKGFCGLKNAGATCYMNSVLQQLFMVPTIRYGILSASGATNDPNEDFSGECDSTTDLLNEDFNNRNRYHIGILKHVQAIFAHLGHSALQFYVPRGLWSHFKLQGEPVNLREQQDAVEFFMSLFESLDEGLKALGHPQLMGATLGGSFSDQKICQECPHRYSKEEPFSVFSVDIRNHSSLTESLEQYVKGELLEGADAYHCDKCDKKVVTVKRLCVQKLPPVLAIQLKRFEYDYERVCAIKFNDYFEFPRMLDMEPYTVSGLAKMENKMIELEDQIDGSDPTTTKYQLTGIVVHSGQASGGHYFSYILHRDPLTGKEQWCKFDDGEVTECKMHEDDEMKGQCFGGDYMGEVYDNNLKRMQLRRQKRWWNAYMLFYTRCDEVKVPVISSIEQLSLAESRNCVLPMPAPIEKSVRSQNLRFLHSRNLFSVEFFNFVRKLVSCCLPSNLSGVEKWTPQAEELSLLGIQLGSQFLFHSGFHTKKTLRGPAIDWYEALKINMSHWFEALNLHLRNSAAVRRWFTQNVILNPPTRLSEYILLAPSQEVRIVFVKLVTVCCLFAMNDDPIPGFDGDNLCEQILKCTLALLKTDVAEHGKHLGQYFTLFSLFAATGPTQKQQLLKLNVPALFMQASLGEDPSALIKGSYAELGKLHQVVSVLVRSSDVTARCQSSNNVGTVLPNAFVEPHLLPDGLMPLSKEATELLFNRTSYMKRLIEDPSAGDDGVKLLQYCSWENPHFSRSVLTELLWHCGFTYYQDMRRHTELLLHILLVEDSWQNHRIHNALMGVADERAGLLETVQKVKQHYEKRAYQIIKCLVQLFRESRVAATMLNTNPNISRHWTLAVEWLQDELDRKRGVTGQYNYSSWSPPAPTNDNLAYMLLRSQSAENTLQLALELCPEEEQDEQADSDVEQPEEYPSTEQITVISSQNDDSQTDQSPFDGSIDSEPLSFVMNEPVPFTCVNKIVGENEKTLKAKPRVTSSQNVESTTTTNSISTSSLNYTLPELAEEGENREPNIATNDNSINVINSGVKDVKLEADQIHPPASLSISVPPLLDGLSEIQSDQTSSELKSNESNVSQTSPILSDNLLSTNLEKKIRQSEN</sequence>
<keyword evidence="6" id="KW-0833">Ubl conjugation pathway</keyword>
<feature type="compositionally biased region" description="Low complexity" evidence="9">
    <location>
        <begin position="1002"/>
        <end position="1015"/>
    </location>
</feature>
<accession>A0A9Q0MLS0</accession>
<gene>
    <name evidence="11" type="primary">faf</name>
    <name evidence="11" type="ORF">Bhyg_16957</name>
</gene>
<feature type="compositionally biased region" description="Low complexity" evidence="9">
    <location>
        <begin position="2549"/>
        <end position="2560"/>
    </location>
</feature>
<dbReference type="InterPro" id="IPR056850">
    <property type="entry name" value="ARM_UBP34_24_USP9X_Y"/>
</dbReference>
<feature type="domain" description="USP" evidence="10">
    <location>
        <begin position="1574"/>
        <end position="1946"/>
    </location>
</feature>
<dbReference type="OrthoDB" id="289038at2759"/>
<keyword evidence="5" id="KW-0645">Protease</keyword>
<dbReference type="InterPro" id="IPR055176">
    <property type="entry name" value="UBP24/USP9X/USP9Y_UBL"/>
</dbReference>
<dbReference type="SUPFAM" id="SSF48371">
    <property type="entry name" value="ARM repeat"/>
    <property type="match status" value="1"/>
</dbReference>
<feature type="compositionally biased region" description="Acidic residues" evidence="9">
    <location>
        <begin position="2462"/>
        <end position="2477"/>
    </location>
</feature>
<comment type="caution">
    <text evidence="11">The sequence shown here is derived from an EMBL/GenBank/DDBJ whole genome shotgun (WGS) entry which is preliminary data.</text>
</comment>
<evidence type="ECO:0000256" key="3">
    <source>
        <dbReference type="ARBA" id="ARBA00012759"/>
    </source>
</evidence>
<dbReference type="GO" id="GO:0004843">
    <property type="term" value="F:cysteine-type deubiquitinase activity"/>
    <property type="evidence" value="ECO:0007669"/>
    <property type="project" value="UniProtKB-EC"/>
</dbReference>
<evidence type="ECO:0000256" key="1">
    <source>
        <dbReference type="ARBA" id="ARBA00000707"/>
    </source>
</evidence>
<dbReference type="Pfam" id="PF25010">
    <property type="entry name" value="ARM_UBP24_USP9X-Y"/>
    <property type="match status" value="1"/>
</dbReference>
<dbReference type="Pfam" id="PF00443">
    <property type="entry name" value="UCH"/>
    <property type="match status" value="1"/>
</dbReference>
<dbReference type="GO" id="GO:0016579">
    <property type="term" value="P:protein deubiquitination"/>
    <property type="evidence" value="ECO:0007669"/>
    <property type="project" value="InterPro"/>
</dbReference>
<dbReference type="Gene3D" id="3.90.70.10">
    <property type="entry name" value="Cysteine proteinases"/>
    <property type="match status" value="1"/>
</dbReference>
<evidence type="ECO:0000256" key="9">
    <source>
        <dbReference type="SAM" id="MobiDB-lite"/>
    </source>
</evidence>
<feature type="compositionally biased region" description="Polar residues" evidence="9">
    <location>
        <begin position="15"/>
        <end position="28"/>
    </location>
</feature>
<feature type="region of interest" description="Disordered" evidence="9">
    <location>
        <begin position="2462"/>
        <end position="2507"/>
    </location>
</feature>
<reference evidence="11" key="1">
    <citation type="submission" date="2022-07" db="EMBL/GenBank/DDBJ databases">
        <authorList>
            <person name="Trinca V."/>
            <person name="Uliana J.V.C."/>
            <person name="Torres T.T."/>
            <person name="Ward R.J."/>
            <person name="Monesi N."/>
        </authorList>
    </citation>
    <scope>NUCLEOTIDE SEQUENCE</scope>
    <source>
        <strain evidence="11">HSMRA1968</strain>
        <tissue evidence="11">Whole embryos</tissue>
    </source>
</reference>
<dbReference type="PROSITE" id="PS00973">
    <property type="entry name" value="USP_2"/>
    <property type="match status" value="1"/>
</dbReference>
<feature type="region of interest" description="Disordered" evidence="9">
    <location>
        <begin position="2624"/>
        <end position="2650"/>
    </location>
</feature>
<dbReference type="SUPFAM" id="SSF54001">
    <property type="entry name" value="Cysteine proteinases"/>
    <property type="match status" value="1"/>
</dbReference>
<evidence type="ECO:0000259" key="10">
    <source>
        <dbReference type="PROSITE" id="PS50235"/>
    </source>
</evidence>
<dbReference type="InterPro" id="IPR021905">
    <property type="entry name" value="DUF3517"/>
</dbReference>
<proteinExistence type="inferred from homology"/>
<feature type="region of interest" description="Disordered" evidence="9">
    <location>
        <begin position="2538"/>
        <end position="2562"/>
    </location>
</feature>
<evidence type="ECO:0000256" key="5">
    <source>
        <dbReference type="ARBA" id="ARBA00022670"/>
    </source>
</evidence>
<evidence type="ECO:0000313" key="12">
    <source>
        <dbReference type="Proteomes" id="UP001151699"/>
    </source>
</evidence>
<feature type="region of interest" description="Disordered" evidence="9">
    <location>
        <begin position="1001"/>
        <end position="1026"/>
    </location>
</feature>
<evidence type="ECO:0000256" key="8">
    <source>
        <dbReference type="ARBA" id="ARBA00022807"/>
    </source>
</evidence>
<dbReference type="InterPro" id="IPR038765">
    <property type="entry name" value="Papain-like_cys_pep_sf"/>
</dbReference>
<feature type="compositionally biased region" description="Basic and acidic residues" evidence="9">
    <location>
        <begin position="1"/>
        <end position="14"/>
    </location>
</feature>
<organism evidence="11 12">
    <name type="scientific">Pseudolycoriella hygida</name>
    <dbReference type="NCBI Taxonomy" id="35572"/>
    <lineage>
        <taxon>Eukaryota</taxon>
        <taxon>Metazoa</taxon>
        <taxon>Ecdysozoa</taxon>
        <taxon>Arthropoda</taxon>
        <taxon>Hexapoda</taxon>
        <taxon>Insecta</taxon>
        <taxon>Pterygota</taxon>
        <taxon>Neoptera</taxon>
        <taxon>Endopterygota</taxon>
        <taxon>Diptera</taxon>
        <taxon>Nematocera</taxon>
        <taxon>Sciaroidea</taxon>
        <taxon>Sciaridae</taxon>
        <taxon>Pseudolycoriella</taxon>
    </lineage>
</organism>
<dbReference type="Proteomes" id="UP001151699">
    <property type="component" value="Unassembled WGS sequence"/>
</dbReference>
<protein>
    <recommendedName>
        <fullName evidence="3">ubiquitinyl hydrolase 1</fullName>
        <ecNumber evidence="3">3.4.19.12</ecNumber>
    </recommendedName>
</protein>
<keyword evidence="8" id="KW-0788">Thiol protease</keyword>
<dbReference type="PROSITE" id="PS00972">
    <property type="entry name" value="USP_1"/>
    <property type="match status" value="1"/>
</dbReference>
<dbReference type="InterPro" id="IPR001394">
    <property type="entry name" value="Peptidase_C19_UCH"/>
</dbReference>